<organism evidence="1 2">
    <name type="scientific">Pseudomonas bijieensis</name>
    <dbReference type="NCBI Taxonomy" id="2681983"/>
    <lineage>
        <taxon>Bacteria</taxon>
        <taxon>Pseudomonadati</taxon>
        <taxon>Pseudomonadota</taxon>
        <taxon>Gammaproteobacteria</taxon>
        <taxon>Pseudomonadales</taxon>
        <taxon>Pseudomonadaceae</taxon>
        <taxon>Pseudomonas</taxon>
    </lineage>
</organism>
<dbReference type="AlphaFoldDB" id="A0A6N1CBL7"/>
<sequence>MSNKKLIYLDYNVFAYYHDNKDPRVRLRIDKLRDAYRFCYSPAHLEDIGSSLMWNRGQNKAEAKKIAKRTINKAITISKITEDLEVFPGTGCEPAKFIREFPARCLDRVLKHADRNYYLDPKERSMLEGFKAQDPKGATSNVMANMPVDFLCKPEYENPLLEKLKSSLSLAEKCARAGVTNYTWESISKSQEVMEHVFEVVFNHLEEIRYKPDAVKKSRSRMHDVSHAIYAAHADYFVTNDGGFSSKARVVYSYLGVPTEVVDYLHFMEHPELFECCVDS</sequence>
<dbReference type="EMBL" id="CP048810">
    <property type="protein sequence ID" value="QKS81656.1"/>
    <property type="molecule type" value="Genomic_DNA"/>
</dbReference>
<dbReference type="Proteomes" id="UP000509545">
    <property type="component" value="Chromosome"/>
</dbReference>
<gene>
    <name evidence="1" type="ORF">GN234_06725</name>
</gene>
<evidence type="ECO:0008006" key="3">
    <source>
        <dbReference type="Google" id="ProtNLM"/>
    </source>
</evidence>
<proteinExistence type="predicted"/>
<evidence type="ECO:0000313" key="1">
    <source>
        <dbReference type="EMBL" id="QKS81656.1"/>
    </source>
</evidence>
<reference evidence="1 2" key="1">
    <citation type="submission" date="2020-02" db="EMBL/GenBank/DDBJ databases">
        <authorList>
            <person name="Liang J."/>
        </authorList>
    </citation>
    <scope>NUCLEOTIDE SEQUENCE [LARGE SCALE GENOMIC DNA]</scope>
    <source>
        <strain evidence="1 2">L22-9</strain>
    </source>
</reference>
<dbReference type="RefSeq" id="WP_176688129.1">
    <property type="nucleotide sequence ID" value="NZ_CP048810.1"/>
</dbReference>
<protein>
    <recommendedName>
        <fullName evidence="3">PIN domain-containing protein</fullName>
    </recommendedName>
</protein>
<evidence type="ECO:0000313" key="2">
    <source>
        <dbReference type="Proteomes" id="UP000509545"/>
    </source>
</evidence>
<keyword evidence="2" id="KW-1185">Reference proteome</keyword>
<dbReference type="KEGG" id="pbz:GN234_06725"/>
<name>A0A6N1CBL7_9PSED</name>
<accession>A0A6N1CBL7</accession>